<keyword evidence="4" id="KW-1185">Reference proteome</keyword>
<evidence type="ECO:0000256" key="1">
    <source>
        <dbReference type="SAM" id="MobiDB-lite"/>
    </source>
</evidence>
<dbReference type="PANTHER" id="PTHR11099:SF0">
    <property type="entry name" value="VACUOLAR PROTEIN SORTING-ASSOCIATED PROTEIN 35"/>
    <property type="match status" value="1"/>
</dbReference>
<evidence type="ECO:0000313" key="4">
    <source>
        <dbReference type="Proteomes" id="UP000006671"/>
    </source>
</evidence>
<dbReference type="KEGG" id="ngr:NAEGRDRAFT_70495"/>
<gene>
    <name evidence="3" type="ORF">NAEGRDRAFT_70495</name>
</gene>
<dbReference type="PANTHER" id="PTHR11099">
    <property type="entry name" value="VACUOLAR SORTING PROTEIN 35"/>
    <property type="match status" value="1"/>
</dbReference>
<accession>D2VNH0</accession>
<evidence type="ECO:0000313" key="3">
    <source>
        <dbReference type="EMBL" id="EFC41732.1"/>
    </source>
</evidence>
<dbReference type="InterPro" id="IPR005378">
    <property type="entry name" value="Vps35"/>
</dbReference>
<organism evidence="4">
    <name type="scientific">Naegleria gruberi</name>
    <name type="common">Amoeba</name>
    <dbReference type="NCBI Taxonomy" id="5762"/>
    <lineage>
        <taxon>Eukaryota</taxon>
        <taxon>Discoba</taxon>
        <taxon>Heterolobosea</taxon>
        <taxon>Tetramitia</taxon>
        <taxon>Eutetramitia</taxon>
        <taxon>Vahlkampfiidae</taxon>
        <taxon>Naegleria</taxon>
    </lineage>
</organism>
<dbReference type="VEuPathDB" id="AmoebaDB:NAEGRDRAFT_70495"/>
<protein>
    <submittedName>
        <fullName evidence="3">Predicted protein</fullName>
    </submittedName>
</protein>
<keyword evidence="2" id="KW-0472">Membrane</keyword>
<dbReference type="GO" id="GO:0006886">
    <property type="term" value="P:intracellular protein transport"/>
    <property type="evidence" value="ECO:0007669"/>
    <property type="project" value="TreeGrafter"/>
</dbReference>
<keyword evidence="2" id="KW-1133">Transmembrane helix</keyword>
<evidence type="ECO:0000256" key="2">
    <source>
        <dbReference type="SAM" id="Phobius"/>
    </source>
</evidence>
<dbReference type="Pfam" id="PF03635">
    <property type="entry name" value="Vps35"/>
    <property type="match status" value="1"/>
</dbReference>
<dbReference type="AlphaFoldDB" id="D2VNH0"/>
<dbReference type="eggNOG" id="KOG1107">
    <property type="taxonomic scope" value="Eukaryota"/>
</dbReference>
<dbReference type="GO" id="GO:0030906">
    <property type="term" value="C:retromer, cargo-selective complex"/>
    <property type="evidence" value="ECO:0007669"/>
    <property type="project" value="InterPro"/>
</dbReference>
<sequence>MSSNYNNQPPVDDDEEEYIQQGTQNMSPQERQVQYLNQAKEVVEVEAHRMIRCLDKNNLNAALDHAAKMLSELRSSSLSPKNYYALCRFFRSNKIFIVSLVVLLMYSILLL</sequence>
<dbReference type="EMBL" id="GG738884">
    <property type="protein sequence ID" value="EFC41732.1"/>
    <property type="molecule type" value="Genomic_DNA"/>
</dbReference>
<dbReference type="OrthoDB" id="10258141at2759"/>
<proteinExistence type="predicted"/>
<dbReference type="GO" id="GO:0042147">
    <property type="term" value="P:retrograde transport, endosome to Golgi"/>
    <property type="evidence" value="ECO:0007669"/>
    <property type="project" value="InterPro"/>
</dbReference>
<dbReference type="STRING" id="5762.D2VNH0"/>
<name>D2VNH0_NAEGR</name>
<dbReference type="InParanoid" id="D2VNH0"/>
<feature type="transmembrane region" description="Helical" evidence="2">
    <location>
        <begin position="93"/>
        <end position="110"/>
    </location>
</feature>
<keyword evidence="2" id="KW-0812">Transmembrane</keyword>
<dbReference type="Proteomes" id="UP000006671">
    <property type="component" value="Unassembled WGS sequence"/>
</dbReference>
<dbReference type="RefSeq" id="XP_002674476.1">
    <property type="nucleotide sequence ID" value="XM_002674430.1"/>
</dbReference>
<reference evidence="3 4" key="1">
    <citation type="journal article" date="2010" name="Cell">
        <title>The genome of Naegleria gruberi illuminates early eukaryotic versatility.</title>
        <authorList>
            <person name="Fritz-Laylin L.K."/>
            <person name="Prochnik S.E."/>
            <person name="Ginger M.L."/>
            <person name="Dacks J.B."/>
            <person name="Carpenter M.L."/>
            <person name="Field M.C."/>
            <person name="Kuo A."/>
            <person name="Paredez A."/>
            <person name="Chapman J."/>
            <person name="Pham J."/>
            <person name="Shu S."/>
            <person name="Neupane R."/>
            <person name="Cipriano M."/>
            <person name="Mancuso J."/>
            <person name="Tu H."/>
            <person name="Salamov A."/>
            <person name="Lindquist E."/>
            <person name="Shapiro H."/>
            <person name="Lucas S."/>
            <person name="Grigoriev I.V."/>
            <person name="Cande W.Z."/>
            <person name="Fulton C."/>
            <person name="Rokhsar D.S."/>
            <person name="Dawson S.C."/>
        </authorList>
    </citation>
    <scope>NUCLEOTIDE SEQUENCE [LARGE SCALE GENOMIC DNA]</scope>
    <source>
        <strain evidence="3 4">NEG-M</strain>
    </source>
</reference>
<dbReference type="GeneID" id="8851477"/>
<dbReference type="GO" id="GO:0005829">
    <property type="term" value="C:cytosol"/>
    <property type="evidence" value="ECO:0007669"/>
    <property type="project" value="GOC"/>
</dbReference>
<feature type="region of interest" description="Disordered" evidence="1">
    <location>
        <begin position="1"/>
        <end position="30"/>
    </location>
</feature>
<dbReference type="GO" id="GO:0005770">
    <property type="term" value="C:late endosome"/>
    <property type="evidence" value="ECO:0007669"/>
    <property type="project" value="TreeGrafter"/>
</dbReference>
<feature type="compositionally biased region" description="Polar residues" evidence="1">
    <location>
        <begin position="20"/>
        <end position="30"/>
    </location>
</feature>